<feature type="repeat" description="ARM" evidence="2">
    <location>
        <begin position="581"/>
        <end position="623"/>
    </location>
</feature>
<dbReference type="SMART" id="SM00185">
    <property type="entry name" value="ARM"/>
    <property type="match status" value="8"/>
</dbReference>
<dbReference type="PROSITE" id="PS50297">
    <property type="entry name" value="ANK_REP_REGION"/>
    <property type="match status" value="1"/>
</dbReference>
<feature type="repeat" description="ARM" evidence="2">
    <location>
        <begin position="663"/>
        <end position="705"/>
    </location>
</feature>
<dbReference type="SUPFAM" id="SSF48403">
    <property type="entry name" value="Ankyrin repeat"/>
    <property type="match status" value="1"/>
</dbReference>
<accession>A0AAD1WDD5</accession>
<dbReference type="InterPro" id="IPR000225">
    <property type="entry name" value="Armadillo"/>
</dbReference>
<evidence type="ECO:0000313" key="5">
    <source>
        <dbReference type="Proteomes" id="UP001295444"/>
    </source>
</evidence>
<dbReference type="InterPro" id="IPR036770">
    <property type="entry name" value="Ankyrin_rpt-contain_sf"/>
</dbReference>
<evidence type="ECO:0000256" key="3">
    <source>
        <dbReference type="SAM" id="MobiDB-lite"/>
    </source>
</evidence>
<reference evidence="4" key="1">
    <citation type="submission" date="2022-03" db="EMBL/GenBank/DDBJ databases">
        <authorList>
            <person name="Alioto T."/>
            <person name="Alioto T."/>
            <person name="Gomez Garrido J."/>
        </authorList>
    </citation>
    <scope>NUCLEOTIDE SEQUENCE</scope>
</reference>
<evidence type="ECO:0000256" key="1">
    <source>
        <dbReference type="PROSITE-ProRule" id="PRU00023"/>
    </source>
</evidence>
<gene>
    <name evidence="4" type="ORF">PECUL_23A015697</name>
</gene>
<proteinExistence type="predicted"/>
<dbReference type="InterPro" id="IPR016024">
    <property type="entry name" value="ARM-type_fold"/>
</dbReference>
<dbReference type="PROSITE" id="PS50088">
    <property type="entry name" value="ANK_REPEAT"/>
    <property type="match status" value="1"/>
</dbReference>
<dbReference type="InterPro" id="IPR011989">
    <property type="entry name" value="ARM-like"/>
</dbReference>
<dbReference type="Gene3D" id="1.25.10.10">
    <property type="entry name" value="Leucine-rich Repeat Variant"/>
    <property type="match status" value="4"/>
</dbReference>
<keyword evidence="1" id="KW-0040">ANK repeat</keyword>
<dbReference type="Pfam" id="PF12796">
    <property type="entry name" value="Ank_2"/>
    <property type="match status" value="1"/>
</dbReference>
<sequence length="1266" mass="141048">MAAAMRTCAEPQGPQDRTVPGLIDITSESEFDGIYSQTSNFDPTYDPSNMDEKLLFMDYADSMTIKMTCFTVQVQRLKNLFVYEGSYLLSNVIKLTEEFLDPVVYQRLQQRLSEHQKLVKGNLEKKLEIRKNIAYLKLISFLVPFLLGLKKQLKVPDLSCLLQPFSDDKVKTERELPPLMLGQDFKCQHFRYPPNTFFHLHGGIELDLGTPSLEPVSEEIKGLAAYEEIENTAVSHLNNLLDLDTTYIEYYPIPTMAFNGLSYYAIAIKLENFYQTTLRNKWWGAIGGIISNLKPKRLPLTDIQLHEQFKKKFGYRKAIKCKNLSFGLKSAAERGLAAIFHTFCRKTPNSRLNVIDEVGYALIHHAAIHNRVSVVSQIAKIGLNLNQRRSDHFTSQGRTGLGAVAERTGPTALHLAARCGSLEVLSCLLALKADYLIHDKRGWLPIHFAAFYGTIPCIRALCRKDPALLEIETVSKYHSTPLLLTAISGSLDTLQYLFSIGANWKKIDSMENNIIHLAVLYFHTHILKYIIELNIQELHVWQHLVDMLKSENSHRIEMAARCLEVLCVVKRSYWEDIYKAGCVQCLVDLLKSGRLNLECLASGVLSNISNNIPVSKTLVESGAIPVLITLLSSHQPELQSRCSVILSDIAQVDSNQNVIAEMGGIPPLVHLLYGELEDVLVNSINCVRVLCVQNPTNQRAVKDLGGIPLLVELLGVKSDILVSASSAAIAELARGNKLIQDVIAKENAIDPLINIIRGRKLNIQVKAAMAMEALADHNAAIQKEFLDRAVSKHISKLLKVFQLDVREQGSITLWALAGQTRKQRKNMAEQIGYNFIIDMLLSPSNKMQYVEAVIALCKDSKHHQDQICDGNGIGPLVRLLRNSKVAEGTLLSIIKALGTMCIGVAHINNPVTQDKIVEEQALPTLIHLLKTHGSIKIKVEVACTLACIVLKNAVLQAQLHEMEEFKYTDVLDLLHTPDKDICLRVGYALALFAYNSTLHQFYILETGGIEMAIYEPFLESDIETDRAQAAFQVVVLARVIVDMDQVSLSARGVTILTELLNSNNSATLILAGELIASLAHTRAGIPEAITTLGTVESLCKLLNSEEEEVRISSANALGYLTFNRTAYRHLLVECRNKPNLYNVLIGNLSKDAKISYQFTEEFTMQQHIGLPSLSLVINGGPPVNPSSWKGLPEHPKRAKSHVHWREDSRSRSAIFSSSQKPHTANAHNRTVTSLPTSRIPAATRPKTAHLGNTKPFQTKKIPSKIA</sequence>
<dbReference type="PANTHER" id="PTHR46464">
    <property type="entry name" value="ANK_REP_REGION DOMAIN-CONTAINING PROTEIN"/>
    <property type="match status" value="1"/>
</dbReference>
<evidence type="ECO:0000313" key="4">
    <source>
        <dbReference type="EMBL" id="CAH2306538.1"/>
    </source>
</evidence>
<feature type="repeat" description="ARM" evidence="2">
    <location>
        <begin position="622"/>
        <end position="664"/>
    </location>
</feature>
<dbReference type="InterPro" id="IPR043379">
    <property type="entry name" value="ANKAR"/>
</dbReference>
<dbReference type="PROSITE" id="PS50176">
    <property type="entry name" value="ARM_REPEAT"/>
    <property type="match status" value="3"/>
</dbReference>
<protein>
    <submittedName>
        <fullName evidence="4">Ankyrin and armadillo repeat-containing</fullName>
    </submittedName>
</protein>
<organism evidence="4 5">
    <name type="scientific">Pelobates cultripes</name>
    <name type="common">Western spadefoot toad</name>
    <dbReference type="NCBI Taxonomy" id="61616"/>
    <lineage>
        <taxon>Eukaryota</taxon>
        <taxon>Metazoa</taxon>
        <taxon>Chordata</taxon>
        <taxon>Craniata</taxon>
        <taxon>Vertebrata</taxon>
        <taxon>Euteleostomi</taxon>
        <taxon>Amphibia</taxon>
        <taxon>Batrachia</taxon>
        <taxon>Anura</taxon>
        <taxon>Pelobatoidea</taxon>
        <taxon>Pelobatidae</taxon>
        <taxon>Pelobates</taxon>
    </lineage>
</organism>
<feature type="compositionally biased region" description="Polar residues" evidence="3">
    <location>
        <begin position="1219"/>
        <end position="1236"/>
    </location>
</feature>
<dbReference type="SMART" id="SM00248">
    <property type="entry name" value="ANK"/>
    <property type="match status" value="5"/>
</dbReference>
<keyword evidence="5" id="KW-1185">Reference proteome</keyword>
<dbReference type="Proteomes" id="UP001295444">
    <property type="component" value="Chromosome 07"/>
</dbReference>
<dbReference type="PANTHER" id="PTHR46464:SF1">
    <property type="entry name" value="ANKYRIN AND ARMADILLO REPEAT-CONTAINING PROTEIN"/>
    <property type="match status" value="1"/>
</dbReference>
<dbReference type="SUPFAM" id="SSF48371">
    <property type="entry name" value="ARM repeat"/>
    <property type="match status" value="2"/>
</dbReference>
<feature type="repeat" description="ANK" evidence="1">
    <location>
        <begin position="408"/>
        <end position="440"/>
    </location>
</feature>
<evidence type="ECO:0000256" key="2">
    <source>
        <dbReference type="PROSITE-ProRule" id="PRU00259"/>
    </source>
</evidence>
<feature type="region of interest" description="Disordered" evidence="3">
    <location>
        <begin position="1186"/>
        <end position="1266"/>
    </location>
</feature>
<dbReference type="InterPro" id="IPR002110">
    <property type="entry name" value="Ankyrin_rpt"/>
</dbReference>
<name>A0AAD1WDD5_PELCU</name>
<dbReference type="AlphaFoldDB" id="A0AAD1WDD5"/>
<dbReference type="EMBL" id="OW240918">
    <property type="protein sequence ID" value="CAH2306538.1"/>
    <property type="molecule type" value="Genomic_DNA"/>
</dbReference>
<dbReference type="Gene3D" id="1.25.40.20">
    <property type="entry name" value="Ankyrin repeat-containing domain"/>
    <property type="match status" value="2"/>
</dbReference>